<accession>A0ABD6C850</accession>
<sequence>MAGPEREDAATRRAKLAEAITAHRRAGSQSAVYFGAETDDESPVVEYVDREITVEVGDAERDRLDALLADFHVFKIAQPATRKAPAGEIHISALADPKHTADFVDRLFLDVYDFEESYALAIVEP</sequence>
<protein>
    <recommendedName>
        <fullName evidence="1">DUF7975 domain-containing protein</fullName>
    </recommendedName>
</protein>
<dbReference type="AlphaFoldDB" id="A0ABD6C850"/>
<dbReference type="InterPro" id="IPR058281">
    <property type="entry name" value="DUF7975"/>
</dbReference>
<organism evidence="2 3">
    <name type="scientific">Halorientalis brevis</name>
    <dbReference type="NCBI Taxonomy" id="1126241"/>
    <lineage>
        <taxon>Archaea</taxon>
        <taxon>Methanobacteriati</taxon>
        <taxon>Methanobacteriota</taxon>
        <taxon>Stenosarchaea group</taxon>
        <taxon>Halobacteria</taxon>
        <taxon>Halobacteriales</taxon>
        <taxon>Haloarculaceae</taxon>
        <taxon>Halorientalis</taxon>
    </lineage>
</organism>
<feature type="domain" description="DUF7975" evidence="1">
    <location>
        <begin position="6"/>
        <end position="124"/>
    </location>
</feature>
<dbReference type="EMBL" id="JBHUDJ010000001">
    <property type="protein sequence ID" value="MFD1585595.1"/>
    <property type="molecule type" value="Genomic_DNA"/>
</dbReference>
<comment type="caution">
    <text evidence="2">The sequence shown here is derived from an EMBL/GenBank/DDBJ whole genome shotgun (WGS) entry which is preliminary data.</text>
</comment>
<name>A0ABD6C850_9EURY</name>
<reference evidence="2 3" key="1">
    <citation type="journal article" date="2019" name="Int. J. Syst. Evol. Microbiol.">
        <title>The Global Catalogue of Microorganisms (GCM) 10K type strain sequencing project: providing services to taxonomists for standard genome sequencing and annotation.</title>
        <authorList>
            <consortium name="The Broad Institute Genomics Platform"/>
            <consortium name="The Broad Institute Genome Sequencing Center for Infectious Disease"/>
            <person name="Wu L."/>
            <person name="Ma J."/>
        </authorList>
    </citation>
    <scope>NUCLEOTIDE SEQUENCE [LARGE SCALE GENOMIC DNA]</scope>
    <source>
        <strain evidence="2 3">CGMCC 1.12125</strain>
    </source>
</reference>
<evidence type="ECO:0000313" key="2">
    <source>
        <dbReference type="EMBL" id="MFD1585595.1"/>
    </source>
</evidence>
<dbReference type="RefSeq" id="WP_247377500.1">
    <property type="nucleotide sequence ID" value="NZ_JALLGV010000003.1"/>
</dbReference>
<proteinExistence type="predicted"/>
<evidence type="ECO:0000313" key="3">
    <source>
        <dbReference type="Proteomes" id="UP001597119"/>
    </source>
</evidence>
<dbReference type="Proteomes" id="UP001597119">
    <property type="component" value="Unassembled WGS sequence"/>
</dbReference>
<gene>
    <name evidence="2" type="ORF">ACFR9U_01265</name>
</gene>
<evidence type="ECO:0000259" key="1">
    <source>
        <dbReference type="Pfam" id="PF25930"/>
    </source>
</evidence>
<keyword evidence="3" id="KW-1185">Reference proteome</keyword>
<dbReference type="Pfam" id="PF25930">
    <property type="entry name" value="DUF7975"/>
    <property type="match status" value="1"/>
</dbReference>